<sequence>MENGCKNHPYTIITNTVRDMKIAIPIILLVIFKFEIEQLIVIGALLIFLCFKNFFKWKNTEFNIEDGILKYKSGIISKKKLEIPINKISTIDLGQDIIQGILNVYRVKIDSGSVSLEKEGSEIDIILKEDLALDIRDFIRQAINPISDDNENYHNVSQNRGRNIKENIQDEFRISNKELFISAITRNNIGFGIGLLIAAHEILQKIDHILDINILSKVDKCIDMKTAHSKSTVYFIYFLIILFIILLLISIILSIIGSIIKFHGFTVYKKHNYIIIEYGLISKKAYSLPIKSINAIKLKQNFIKQKFNLYRIEVATVGYGDESGEEAIIYPIANKKLTNKIISTILPEFNYSVEINNPPKEALIKFMLIPILITFIICGIISYIEIRFSIIFLILPIIISSRYLNYKNTGLGFNDNIFICTCKGFNKETIIVKMKSIQSIGMTSNYFQRKKNLCSYKIDFYSSKIKDLIEIKHLKDQYFRKLENKIEF</sequence>
<name>A0A9Q1ZAR9_CLOBO</name>
<feature type="domain" description="YdbS-like PH" evidence="2">
    <location>
        <begin position="57"/>
        <end position="116"/>
    </location>
</feature>
<dbReference type="RefSeq" id="WP_013724693.1">
    <property type="nucleotide sequence ID" value="NZ_LGVO01000096.1"/>
</dbReference>
<dbReference type="OrthoDB" id="1932701at2"/>
<reference evidence="3 4" key="1">
    <citation type="submission" date="2015-07" db="EMBL/GenBank/DDBJ databases">
        <title>Draft genome sequences of 17 French Clostridium botulinum group III.</title>
        <authorList>
            <person name="Woudstra C."/>
            <person name="Le Marechal C."/>
            <person name="Souillard R."/>
            <person name="Bayon-Auboyer M.-H."/>
            <person name="Dessouter D."/>
            <person name="Fach P."/>
        </authorList>
    </citation>
    <scope>NUCLEOTIDE SEQUENCE [LARGE SCALE GENOMIC DNA]</scope>
    <source>
        <strain evidence="3 4">12LNRI-CD</strain>
    </source>
</reference>
<organism evidence="3 4">
    <name type="scientific">Clostridium botulinum</name>
    <dbReference type="NCBI Taxonomy" id="1491"/>
    <lineage>
        <taxon>Bacteria</taxon>
        <taxon>Bacillati</taxon>
        <taxon>Bacillota</taxon>
        <taxon>Clostridia</taxon>
        <taxon>Eubacteriales</taxon>
        <taxon>Clostridiaceae</taxon>
        <taxon>Clostridium</taxon>
    </lineage>
</organism>
<dbReference type="PIRSF" id="PIRSF026631">
    <property type="entry name" value="UCP026631"/>
    <property type="match status" value="1"/>
</dbReference>
<gene>
    <name evidence="3" type="ORF">ADU74_13775</name>
</gene>
<dbReference type="PANTHER" id="PTHR34473">
    <property type="entry name" value="UPF0699 TRANSMEMBRANE PROTEIN YDBS"/>
    <property type="match status" value="1"/>
</dbReference>
<feature type="transmembrane region" description="Helical" evidence="1">
    <location>
        <begin position="234"/>
        <end position="260"/>
    </location>
</feature>
<feature type="transmembrane region" description="Helical" evidence="1">
    <location>
        <begin position="22"/>
        <end position="51"/>
    </location>
</feature>
<protein>
    <submittedName>
        <fullName evidence="3">Membrane protein</fullName>
    </submittedName>
</protein>
<keyword evidence="1" id="KW-0472">Membrane</keyword>
<dbReference type="EMBL" id="LGVR01000112">
    <property type="protein sequence ID" value="KOA82064.1"/>
    <property type="molecule type" value="Genomic_DNA"/>
</dbReference>
<keyword evidence="1" id="KW-0812">Transmembrane</keyword>
<comment type="caution">
    <text evidence="3">The sequence shown here is derived from an EMBL/GenBank/DDBJ whole genome shotgun (WGS) entry which is preliminary data.</text>
</comment>
<evidence type="ECO:0000256" key="1">
    <source>
        <dbReference type="SAM" id="Phobius"/>
    </source>
</evidence>
<dbReference type="AlphaFoldDB" id="A0A9Q1ZAR9"/>
<dbReference type="InterPro" id="IPR005182">
    <property type="entry name" value="YdbS-like_PH"/>
</dbReference>
<dbReference type="PANTHER" id="PTHR34473:SF2">
    <property type="entry name" value="UPF0699 TRANSMEMBRANE PROTEIN YDBT"/>
    <property type="match status" value="1"/>
</dbReference>
<dbReference type="InterPro" id="IPR014529">
    <property type="entry name" value="UCP026631"/>
</dbReference>
<evidence type="ECO:0000259" key="2">
    <source>
        <dbReference type="Pfam" id="PF03703"/>
    </source>
</evidence>
<feature type="domain" description="YdbS-like PH" evidence="2">
    <location>
        <begin position="406"/>
        <end position="483"/>
    </location>
</feature>
<evidence type="ECO:0000313" key="3">
    <source>
        <dbReference type="EMBL" id="KOA82064.1"/>
    </source>
</evidence>
<dbReference type="Proteomes" id="UP000037540">
    <property type="component" value="Unassembled WGS sequence"/>
</dbReference>
<proteinExistence type="predicted"/>
<feature type="domain" description="YdbS-like PH" evidence="2">
    <location>
        <begin position="270"/>
        <end position="341"/>
    </location>
</feature>
<feature type="transmembrane region" description="Helical" evidence="1">
    <location>
        <begin position="366"/>
        <end position="399"/>
    </location>
</feature>
<dbReference type="Pfam" id="PF03703">
    <property type="entry name" value="bPH_2"/>
    <property type="match status" value="3"/>
</dbReference>
<keyword evidence="1" id="KW-1133">Transmembrane helix</keyword>
<evidence type="ECO:0000313" key="4">
    <source>
        <dbReference type="Proteomes" id="UP000037540"/>
    </source>
</evidence>
<accession>A0A9Q1ZAR9</accession>